<organism evidence="2 3">
    <name type="scientific">Racocetra fulgida</name>
    <dbReference type="NCBI Taxonomy" id="60492"/>
    <lineage>
        <taxon>Eukaryota</taxon>
        <taxon>Fungi</taxon>
        <taxon>Fungi incertae sedis</taxon>
        <taxon>Mucoromycota</taxon>
        <taxon>Glomeromycotina</taxon>
        <taxon>Glomeromycetes</taxon>
        <taxon>Diversisporales</taxon>
        <taxon>Gigasporaceae</taxon>
        <taxon>Racocetra</taxon>
    </lineage>
</organism>
<dbReference type="EMBL" id="CAJVPZ010041403">
    <property type="protein sequence ID" value="CAG8761586.1"/>
    <property type="molecule type" value="Genomic_DNA"/>
</dbReference>
<feature type="non-terminal residue" evidence="2">
    <location>
        <position position="106"/>
    </location>
</feature>
<evidence type="ECO:0000313" key="3">
    <source>
        <dbReference type="Proteomes" id="UP000789396"/>
    </source>
</evidence>
<reference evidence="2" key="1">
    <citation type="submission" date="2021-06" db="EMBL/GenBank/DDBJ databases">
        <authorList>
            <person name="Kallberg Y."/>
            <person name="Tangrot J."/>
            <person name="Rosling A."/>
        </authorList>
    </citation>
    <scope>NUCLEOTIDE SEQUENCE</scope>
    <source>
        <strain evidence="2">IN212</strain>
    </source>
</reference>
<gene>
    <name evidence="2" type="ORF">RFULGI_LOCUS14351</name>
</gene>
<feature type="non-terminal residue" evidence="2">
    <location>
        <position position="1"/>
    </location>
</feature>
<evidence type="ECO:0000313" key="2">
    <source>
        <dbReference type="EMBL" id="CAG8761586.1"/>
    </source>
</evidence>
<accession>A0A9N9NUC1</accession>
<feature type="region of interest" description="Disordered" evidence="1">
    <location>
        <begin position="1"/>
        <end position="29"/>
    </location>
</feature>
<sequence length="106" mass="12406">EETEKQIDDGNSSSTLHSQQTNGIVENDVNEDEHLEFTLHDIKEAYERLKHNNKLYEWFKLVNYSLLDPKNWEVAFADNLIPNKLVLQGLFEVLKKDDIEKETSKS</sequence>
<name>A0A9N9NUC1_9GLOM</name>
<comment type="caution">
    <text evidence="2">The sequence shown here is derived from an EMBL/GenBank/DDBJ whole genome shotgun (WGS) entry which is preliminary data.</text>
</comment>
<keyword evidence="3" id="KW-1185">Reference proteome</keyword>
<evidence type="ECO:0000256" key="1">
    <source>
        <dbReference type="SAM" id="MobiDB-lite"/>
    </source>
</evidence>
<dbReference type="AlphaFoldDB" id="A0A9N9NUC1"/>
<protein>
    <submittedName>
        <fullName evidence="2">10762_t:CDS:1</fullName>
    </submittedName>
</protein>
<dbReference type="Proteomes" id="UP000789396">
    <property type="component" value="Unassembled WGS sequence"/>
</dbReference>
<proteinExistence type="predicted"/>
<feature type="compositionally biased region" description="Polar residues" evidence="1">
    <location>
        <begin position="9"/>
        <end position="24"/>
    </location>
</feature>